<protein>
    <submittedName>
        <fullName evidence="2">Sugar phosphate isomerase/epimerase</fullName>
    </submittedName>
</protein>
<feature type="domain" description="Xylose isomerase-like TIM barrel" evidence="1">
    <location>
        <begin position="19"/>
        <end position="240"/>
    </location>
</feature>
<evidence type="ECO:0000313" key="2">
    <source>
        <dbReference type="EMBL" id="HHP82253.1"/>
    </source>
</evidence>
<proteinExistence type="predicted"/>
<sequence>MKITFTTLAYPHLNLEEVLERAKRFGLDAIELRVADDGIHLKPQYPVDRKWLKVIEESNIRVASIAGYARFSSIDINERRRNEDLLKTLILMAEELGAKAVRVYAGRFPDDVESSINRISESLNRLANFSDIHGVYIALETHDELTKLEILLKLFNKLSPSIKILYDVANMIMVGERHEEIFPYIVDKIVHVHIKDFVMKEGRRVFVRPGKGIVPICRVVKDLESAGFQGYISIEWEKMWIPDLEDPDIVIPLYIEFIKRCIEV</sequence>
<dbReference type="AlphaFoldDB" id="A0A7C5TKF4"/>
<dbReference type="InterPro" id="IPR050312">
    <property type="entry name" value="IolE/XylAMocC-like"/>
</dbReference>
<dbReference type="GO" id="GO:0016853">
    <property type="term" value="F:isomerase activity"/>
    <property type="evidence" value="ECO:0007669"/>
    <property type="project" value="UniProtKB-KW"/>
</dbReference>
<comment type="caution">
    <text evidence="2">The sequence shown here is derived from an EMBL/GenBank/DDBJ whole genome shotgun (WGS) entry which is preliminary data.</text>
</comment>
<dbReference type="InterPro" id="IPR036237">
    <property type="entry name" value="Xyl_isomerase-like_sf"/>
</dbReference>
<dbReference type="Gene3D" id="3.20.20.150">
    <property type="entry name" value="Divalent-metal-dependent TIM barrel enzymes"/>
    <property type="match status" value="1"/>
</dbReference>
<dbReference type="Pfam" id="PF01261">
    <property type="entry name" value="AP_endonuc_2"/>
    <property type="match status" value="1"/>
</dbReference>
<dbReference type="PANTHER" id="PTHR12110">
    <property type="entry name" value="HYDROXYPYRUVATE ISOMERASE"/>
    <property type="match status" value="1"/>
</dbReference>
<evidence type="ECO:0000259" key="1">
    <source>
        <dbReference type="Pfam" id="PF01261"/>
    </source>
</evidence>
<dbReference type="EMBL" id="DRZI01000268">
    <property type="protein sequence ID" value="HHP82253.1"/>
    <property type="molecule type" value="Genomic_DNA"/>
</dbReference>
<accession>A0A7C5TKF4</accession>
<reference evidence="2" key="1">
    <citation type="journal article" date="2020" name="mSystems">
        <title>Genome- and Community-Level Interaction Insights into Carbon Utilization and Element Cycling Functions of Hydrothermarchaeota in Hydrothermal Sediment.</title>
        <authorList>
            <person name="Zhou Z."/>
            <person name="Liu Y."/>
            <person name="Xu W."/>
            <person name="Pan J."/>
            <person name="Luo Z.H."/>
            <person name="Li M."/>
        </authorList>
    </citation>
    <scope>NUCLEOTIDE SEQUENCE [LARGE SCALE GENOMIC DNA]</scope>
    <source>
        <strain evidence="2">SpSt-1121</strain>
    </source>
</reference>
<keyword evidence="2" id="KW-0413">Isomerase</keyword>
<name>A0A7C5TKF4_9CREN</name>
<dbReference type="PANTHER" id="PTHR12110:SF21">
    <property type="entry name" value="XYLOSE ISOMERASE-LIKE TIM BARREL DOMAIN-CONTAINING PROTEIN"/>
    <property type="match status" value="1"/>
</dbReference>
<gene>
    <name evidence="2" type="ORF">ENM84_06285</name>
</gene>
<dbReference type="SUPFAM" id="SSF51658">
    <property type="entry name" value="Xylose isomerase-like"/>
    <property type="match status" value="1"/>
</dbReference>
<organism evidence="2">
    <name type="scientific">Ignisphaera aggregans</name>
    <dbReference type="NCBI Taxonomy" id="334771"/>
    <lineage>
        <taxon>Archaea</taxon>
        <taxon>Thermoproteota</taxon>
        <taxon>Thermoprotei</taxon>
        <taxon>Desulfurococcales</taxon>
        <taxon>Desulfurococcaceae</taxon>
        <taxon>Ignisphaera</taxon>
    </lineage>
</organism>
<dbReference type="InterPro" id="IPR013022">
    <property type="entry name" value="Xyl_isomerase-like_TIM-brl"/>
</dbReference>